<evidence type="ECO:0000313" key="3">
    <source>
        <dbReference type="EMBL" id="AIY39723.1"/>
    </source>
</evidence>
<dbReference type="AlphaFoldDB" id="A0A0A1F4T3"/>
<gene>
    <name evidence="3" type="primary">yrbD</name>
    <name evidence="3" type="ORF">LT85_0563</name>
</gene>
<dbReference type="NCBIfam" id="TIGR04430">
    <property type="entry name" value="OM_asym_MlaD"/>
    <property type="match status" value="1"/>
</dbReference>
<dbReference type="InterPro" id="IPR052336">
    <property type="entry name" value="MlaD_Phospholipid_Transporter"/>
</dbReference>
<reference evidence="4" key="1">
    <citation type="journal article" date="2014" name="Soil Biol. Biochem.">
        <title>Structure and function of bacterial communities in ageing soils: Insights from the Mendocino ecological staircase.</title>
        <authorList>
            <person name="Uroz S."/>
            <person name="Tech J.J."/>
            <person name="Sawaya N.A."/>
            <person name="Frey-Klett P."/>
            <person name="Leveau J.H.J."/>
        </authorList>
    </citation>
    <scope>NUCLEOTIDE SEQUENCE [LARGE SCALE GENOMIC DNA]</scope>
    <source>
        <strain evidence="4">Cal35</strain>
    </source>
</reference>
<name>A0A0A1F4T3_9BURK</name>
<dbReference type="GO" id="GO:0005543">
    <property type="term" value="F:phospholipid binding"/>
    <property type="evidence" value="ECO:0007669"/>
    <property type="project" value="TreeGrafter"/>
</dbReference>
<organism evidence="3 4">
    <name type="scientific">Collimonas arenae</name>
    <dbReference type="NCBI Taxonomy" id="279058"/>
    <lineage>
        <taxon>Bacteria</taxon>
        <taxon>Pseudomonadati</taxon>
        <taxon>Pseudomonadota</taxon>
        <taxon>Betaproteobacteria</taxon>
        <taxon>Burkholderiales</taxon>
        <taxon>Oxalobacteraceae</taxon>
        <taxon>Collimonas</taxon>
    </lineage>
</organism>
<dbReference type="RefSeq" id="WP_038484986.1">
    <property type="nucleotide sequence ID" value="NZ_CP009962.1"/>
</dbReference>
<dbReference type="OrthoDB" id="9788420at2"/>
<dbReference type="GO" id="GO:0005548">
    <property type="term" value="F:phospholipid transporter activity"/>
    <property type="evidence" value="ECO:0007669"/>
    <property type="project" value="TreeGrafter"/>
</dbReference>
<dbReference type="PANTHER" id="PTHR33371">
    <property type="entry name" value="INTERMEMBRANE PHOSPHOLIPID TRANSPORT SYSTEM BINDING PROTEIN MLAD-RELATED"/>
    <property type="match status" value="1"/>
</dbReference>
<dbReference type="Pfam" id="PF02470">
    <property type="entry name" value="MlaD"/>
    <property type="match status" value="1"/>
</dbReference>
<protein>
    <submittedName>
        <fullName evidence="3">Putative ABC transporter</fullName>
    </submittedName>
</protein>
<dbReference type="KEGG" id="care:LT85_0563"/>
<feature type="domain" description="Mce/MlaD" evidence="2">
    <location>
        <begin position="39"/>
        <end position="116"/>
    </location>
</feature>
<keyword evidence="1" id="KW-0812">Transmembrane</keyword>
<evidence type="ECO:0000256" key="1">
    <source>
        <dbReference type="SAM" id="Phobius"/>
    </source>
</evidence>
<evidence type="ECO:0000313" key="4">
    <source>
        <dbReference type="Proteomes" id="UP000030302"/>
    </source>
</evidence>
<accession>A0A0A1F4T3</accession>
<dbReference type="InterPro" id="IPR030970">
    <property type="entry name" value="ABC_MlaD"/>
</dbReference>
<feature type="transmembrane region" description="Helical" evidence="1">
    <location>
        <begin position="6"/>
        <end position="26"/>
    </location>
</feature>
<proteinExistence type="predicted"/>
<dbReference type="STRING" id="279058.LT85_0563"/>
<sequence>MQQKSVDVWVGLFVLIGVLALGFLALQAGNLSSSTFNKTYPVITKFDNIGGLKVRASVRSAGVVVGRVASINFDDKNFQAVVTLNMDQRYLFPQDSSAKILTAGLLGEQYIGIEAGGDTKNLAAGDRIKLTQSAIVLENLISQFLYSKAADVKDTEQ</sequence>
<keyword evidence="1" id="KW-1133">Transmembrane helix</keyword>
<dbReference type="EMBL" id="CP009962">
    <property type="protein sequence ID" value="AIY39723.1"/>
    <property type="molecule type" value="Genomic_DNA"/>
</dbReference>
<dbReference type="InterPro" id="IPR003399">
    <property type="entry name" value="Mce/MlaD"/>
</dbReference>
<dbReference type="Proteomes" id="UP000030302">
    <property type="component" value="Chromosome"/>
</dbReference>
<dbReference type="PANTHER" id="PTHR33371:SF4">
    <property type="entry name" value="INTERMEMBRANE PHOSPHOLIPID TRANSPORT SYSTEM BINDING PROTEIN MLAD"/>
    <property type="match status" value="1"/>
</dbReference>
<keyword evidence="4" id="KW-1185">Reference proteome</keyword>
<evidence type="ECO:0000259" key="2">
    <source>
        <dbReference type="Pfam" id="PF02470"/>
    </source>
</evidence>
<keyword evidence="1" id="KW-0472">Membrane</keyword>
<dbReference type="HOGENOM" id="CLU_107027_0_0_4"/>